<name>A0A2P6NJQ5_9EUKA</name>
<accession>A0A2P6NJQ5</accession>
<evidence type="ECO:0000259" key="10">
    <source>
        <dbReference type="PROSITE" id="PS51741"/>
    </source>
</evidence>
<dbReference type="PROSITE" id="PS51741">
    <property type="entry name" value="F_BAR"/>
    <property type="match status" value="1"/>
</dbReference>
<comment type="caution">
    <text evidence="11">The sequence shown here is derived from an EMBL/GenBank/DDBJ whole genome shotgun (WGS) entry which is preliminary data.</text>
</comment>
<dbReference type="InterPro" id="IPR001060">
    <property type="entry name" value="FCH_dom"/>
</dbReference>
<evidence type="ECO:0000256" key="2">
    <source>
        <dbReference type="ARBA" id="ARBA00022443"/>
    </source>
</evidence>
<dbReference type="InterPro" id="IPR027267">
    <property type="entry name" value="AH/BAR_dom_sf"/>
</dbReference>
<keyword evidence="11" id="KW-0808">Transferase</keyword>
<keyword evidence="12" id="KW-1185">Reference proteome</keyword>
<dbReference type="Gene3D" id="1.20.1270.60">
    <property type="entry name" value="Arfaptin homology (AH) domain/BAR domain"/>
    <property type="match status" value="1"/>
</dbReference>
<evidence type="ECO:0000313" key="12">
    <source>
        <dbReference type="Proteomes" id="UP000241769"/>
    </source>
</evidence>
<dbReference type="EMBL" id="MDYQ01000068">
    <property type="protein sequence ID" value="PRP84177.1"/>
    <property type="molecule type" value="Genomic_DNA"/>
</dbReference>
<dbReference type="Pfam" id="PF00018">
    <property type="entry name" value="SH3_1"/>
    <property type="match status" value="2"/>
</dbReference>
<dbReference type="InterPro" id="IPR036028">
    <property type="entry name" value="SH3-like_dom_sf"/>
</dbReference>
<dbReference type="SUPFAM" id="SSF50044">
    <property type="entry name" value="SH3-domain"/>
    <property type="match status" value="2"/>
</dbReference>
<evidence type="ECO:0000313" key="11">
    <source>
        <dbReference type="EMBL" id="PRP84177.1"/>
    </source>
</evidence>
<dbReference type="InParanoid" id="A0A2P6NJQ5"/>
<dbReference type="InterPro" id="IPR001452">
    <property type="entry name" value="SH3_domain"/>
</dbReference>
<keyword evidence="2 6" id="KW-0728">SH3 domain</keyword>
<keyword evidence="4" id="KW-0597">Phosphoprotein</keyword>
<reference evidence="11 12" key="1">
    <citation type="journal article" date="2018" name="Genome Biol. Evol.">
        <title>Multiple Roots of Fruiting Body Formation in Amoebozoa.</title>
        <authorList>
            <person name="Hillmann F."/>
            <person name="Forbes G."/>
            <person name="Novohradska S."/>
            <person name="Ferling I."/>
            <person name="Riege K."/>
            <person name="Groth M."/>
            <person name="Westermann M."/>
            <person name="Marz M."/>
            <person name="Spaller T."/>
            <person name="Winckler T."/>
            <person name="Schaap P."/>
            <person name="Glockner G."/>
        </authorList>
    </citation>
    <scope>NUCLEOTIDE SEQUENCE [LARGE SCALE GENOMIC DNA]</scope>
    <source>
        <strain evidence="11 12">Jena</strain>
    </source>
</reference>
<dbReference type="PROSITE" id="PS50002">
    <property type="entry name" value="SH3"/>
    <property type="match status" value="1"/>
</dbReference>
<evidence type="ECO:0000256" key="3">
    <source>
        <dbReference type="ARBA" id="ARBA00022490"/>
    </source>
</evidence>
<proteinExistence type="predicted"/>
<organism evidence="11 12">
    <name type="scientific">Planoprotostelium fungivorum</name>
    <dbReference type="NCBI Taxonomy" id="1890364"/>
    <lineage>
        <taxon>Eukaryota</taxon>
        <taxon>Amoebozoa</taxon>
        <taxon>Evosea</taxon>
        <taxon>Variosea</taxon>
        <taxon>Cavosteliida</taxon>
        <taxon>Cavosteliaceae</taxon>
        <taxon>Planoprotostelium</taxon>
    </lineage>
</organism>
<evidence type="ECO:0000259" key="9">
    <source>
        <dbReference type="PROSITE" id="PS50002"/>
    </source>
</evidence>
<dbReference type="SUPFAM" id="SSF103657">
    <property type="entry name" value="BAR/IMD domain-like"/>
    <property type="match status" value="1"/>
</dbReference>
<dbReference type="GO" id="GO:0016050">
    <property type="term" value="P:vesicle organization"/>
    <property type="evidence" value="ECO:0007669"/>
    <property type="project" value="TreeGrafter"/>
</dbReference>
<evidence type="ECO:0000256" key="5">
    <source>
        <dbReference type="ARBA" id="ARBA00023212"/>
    </source>
</evidence>
<dbReference type="Gene3D" id="2.30.30.40">
    <property type="entry name" value="SH3 Domains"/>
    <property type="match status" value="2"/>
</dbReference>
<evidence type="ECO:0000256" key="1">
    <source>
        <dbReference type="ARBA" id="ARBA00004245"/>
    </source>
</evidence>
<dbReference type="SMART" id="SM00326">
    <property type="entry name" value="SH3"/>
    <property type="match status" value="2"/>
</dbReference>
<dbReference type="GO" id="GO:0031982">
    <property type="term" value="C:vesicle"/>
    <property type="evidence" value="ECO:0007669"/>
    <property type="project" value="TreeGrafter"/>
</dbReference>
<protein>
    <submittedName>
        <fullName evidence="11">Protein kinase C and casein kinase substrate in neurons 2-like</fullName>
    </submittedName>
</protein>
<evidence type="ECO:0000256" key="7">
    <source>
        <dbReference type="PROSITE-ProRule" id="PRU01077"/>
    </source>
</evidence>
<dbReference type="SMART" id="SM00055">
    <property type="entry name" value="FCH"/>
    <property type="match status" value="1"/>
</dbReference>
<dbReference type="InterPro" id="IPR031160">
    <property type="entry name" value="F_BAR_dom"/>
</dbReference>
<comment type="subcellular location">
    <subcellularLocation>
        <location evidence="1">Cytoplasm</location>
        <location evidence="1">Cytoskeleton</location>
    </subcellularLocation>
</comment>
<dbReference type="Pfam" id="PF00611">
    <property type="entry name" value="FCH"/>
    <property type="match status" value="1"/>
</dbReference>
<keyword evidence="3" id="KW-0963">Cytoplasm</keyword>
<dbReference type="CDD" id="cd00174">
    <property type="entry name" value="SH3"/>
    <property type="match status" value="2"/>
</dbReference>
<keyword evidence="7" id="KW-0175">Coiled coil</keyword>
<dbReference type="GO" id="GO:0005886">
    <property type="term" value="C:plasma membrane"/>
    <property type="evidence" value="ECO:0007669"/>
    <property type="project" value="TreeGrafter"/>
</dbReference>
<dbReference type="PANTHER" id="PTHR23065:SF7">
    <property type="entry name" value="NOSTRIN, ISOFORM H"/>
    <property type="match status" value="1"/>
</dbReference>
<sequence length="1350" mass="154348">MSSFADLTWDGFDSVKGQTRITTEFREDLVKCFEKLGNLSKDYSKGLQSLSKSKLSTNVDAAVYGTVKGSWVSLLENIDQMGSVMLVFAEDIKRVAESISRRDKEKVKTEKTLTNNGKKHLDKVKKHQSACNKTEEKYTVAKKRHNDALHEYNIAKETGVPTVITKLAKKTDAESKNEEKADKELKKAVEKLRGTQEKVYHNEIPHILSELERTESERIDLIRTEIVRMSEAQTKLSLSYKQTSDRLSSSFVAVDAAADLMHFAQKSSTGKQLTLVDYEAVKERATQKVPAISVSSFRSASASTLSTPRESPMVKESPKPKTQAEFPKEIPPTPAEIPAPAKTPRDIYQTQFEYKSEDPEHLSFPADAHVHVTSKDEDGWWKGEYQGKGGGSVGTSWRIDGVAVGIFPYNYVEPAKKYKALYDYEGQDAEELSFKANEVLFFQSESEGWLYVTSPGGKFAFISKKLHASLDDNSGYGIVHPSGLVRLCFCGGVKLRWVSRAFRKNHKDGESIETYHTNESEQHKMEDVLGWNVMRRIFSCLFQPLRQTVRAFGACQQVSQRWREECQKWFDLARFWTIYKTCNQPAHRNLLLRLSVLRLPIDRDFLDRLRTDSTGEEEQDEFLLCLVHHLLATGSDAFHHHSNEEDRTFFAHLRVRRSASQVFCRIFSALEPTFPIPPPQWQVSIQSDDSGISWTLYLSHSYKTSDIPPLSMDDLKSSMMSRLVVTPNKVRRLILQSEFHLGFDATEYIATTDDATDGLATWRMIRTKGNLMLRPMTDEDKKQLLPHNTVCYIRKDLSWTELTKFGCAECLIRQNLFPSIETRLLLEAVRLNSVELVRMELDRRRVYTREETKDIVLQAIGSASTIIIEMICRSSHIDLSADRDLFQEAMRSKHPDSLELLDLGLIVPWPEGAPSMDELIGWDVIRMIVSKLTVGVHDHISIDSSNRDAAMEYAKYRLVSSRWSREIERMLNLSKFDGRPVWSTFGLCTHAGHRRLLSRLLTQKDMAFPPNIYGRMRWKMESIPQTSDTTQLNAFLLDFIREVRRGRIHSPTSSEDVLFFNEMIASVADIESLKWAMETRELSMSQEDWLRAVCRYTEASAYIIDLWPHQLDHLLSMASIKVAIMLAEKHPHLREQYVHPIAIVPWITMNRTSIDQAKMGDPSCFDLVDFGNEDWLKRILTTAISSVVYHRDGKMIEKLLSPDIIPLCYFSHYFLIALKARVYDMAAQIASHLKLTVQLLIDIFSPVDERRTIRLENGWFYELRESVNLLELADRGLIYLLEPIIREGNTGITFNNSILHAVVRSGRTDLLKEMTQKMKLDSGTKNEALLEKRDVVGRVESSDSEIDSGG</sequence>
<dbReference type="GO" id="GO:0005737">
    <property type="term" value="C:cytoplasm"/>
    <property type="evidence" value="ECO:0007669"/>
    <property type="project" value="TreeGrafter"/>
</dbReference>
<dbReference type="GO" id="GO:0008017">
    <property type="term" value="F:microtubule binding"/>
    <property type="evidence" value="ECO:0007669"/>
    <property type="project" value="TreeGrafter"/>
</dbReference>
<feature type="region of interest" description="Disordered" evidence="8">
    <location>
        <begin position="300"/>
        <end position="341"/>
    </location>
</feature>
<evidence type="ECO:0000256" key="8">
    <source>
        <dbReference type="SAM" id="MobiDB-lite"/>
    </source>
</evidence>
<evidence type="ECO:0000256" key="4">
    <source>
        <dbReference type="ARBA" id="ARBA00022553"/>
    </source>
</evidence>
<keyword evidence="11" id="KW-0418">Kinase</keyword>
<dbReference type="OrthoDB" id="10255964at2759"/>
<dbReference type="GO" id="GO:0016301">
    <property type="term" value="F:kinase activity"/>
    <property type="evidence" value="ECO:0007669"/>
    <property type="project" value="UniProtKB-KW"/>
</dbReference>
<feature type="domain" description="SH3" evidence="9">
    <location>
        <begin position="343"/>
        <end position="417"/>
    </location>
</feature>
<feature type="domain" description="F-BAR" evidence="10">
    <location>
        <begin position="1"/>
        <end position="259"/>
    </location>
</feature>
<gene>
    <name evidence="11" type="ORF">PROFUN_08377</name>
</gene>
<dbReference type="Proteomes" id="UP000241769">
    <property type="component" value="Unassembled WGS sequence"/>
</dbReference>
<dbReference type="GO" id="GO:0030041">
    <property type="term" value="P:actin filament polymerization"/>
    <property type="evidence" value="ECO:0007669"/>
    <property type="project" value="TreeGrafter"/>
</dbReference>
<evidence type="ECO:0000256" key="6">
    <source>
        <dbReference type="PROSITE-ProRule" id="PRU00192"/>
    </source>
</evidence>
<dbReference type="PANTHER" id="PTHR23065">
    <property type="entry name" value="PROLINE-SERINE-THREONINE PHOSPHATASE INTERACTING PROTEIN 1"/>
    <property type="match status" value="1"/>
</dbReference>
<keyword evidence="5" id="KW-0206">Cytoskeleton</keyword>